<dbReference type="GO" id="GO:0004540">
    <property type="term" value="F:RNA nuclease activity"/>
    <property type="evidence" value="ECO:0007669"/>
    <property type="project" value="InterPro"/>
</dbReference>
<dbReference type="GO" id="GO:0016787">
    <property type="term" value="F:hydrolase activity"/>
    <property type="evidence" value="ECO:0007669"/>
    <property type="project" value="UniProtKB-KW"/>
</dbReference>
<protein>
    <recommendedName>
        <fullName evidence="6">RNB domain-containing protein</fullName>
    </recommendedName>
</protein>
<comment type="caution">
    <text evidence="7">The sequence shown here is derived from an EMBL/GenBank/DDBJ whole genome shotgun (WGS) entry which is preliminary data.</text>
</comment>
<dbReference type="SMART" id="SM00955">
    <property type="entry name" value="RNB"/>
    <property type="match status" value="1"/>
</dbReference>
<dbReference type="InterPro" id="IPR041679">
    <property type="entry name" value="DNA2/NAM7-like_C"/>
</dbReference>
<dbReference type="Gene3D" id="3.40.50.300">
    <property type="entry name" value="P-loop containing nucleotide triphosphate hydrolases"/>
    <property type="match status" value="2"/>
</dbReference>
<evidence type="ECO:0000256" key="5">
    <source>
        <dbReference type="ARBA" id="ARBA00022840"/>
    </source>
</evidence>
<dbReference type="GO" id="GO:0043139">
    <property type="term" value="F:5'-3' DNA helicase activity"/>
    <property type="evidence" value="ECO:0007669"/>
    <property type="project" value="TreeGrafter"/>
</dbReference>
<dbReference type="InterPro" id="IPR047187">
    <property type="entry name" value="SF1_C_Upf1"/>
</dbReference>
<dbReference type="PANTHER" id="PTHR43788:SF16">
    <property type="entry name" value="HELICASE WITH ZINC FINGER 2"/>
    <property type="match status" value="1"/>
</dbReference>
<reference evidence="7" key="2">
    <citation type="journal article" date="2021" name="Genome Biol. Evol.">
        <title>Developing a high-quality reference genome for a parasitic bivalve with doubly uniparental inheritance (Bivalvia: Unionida).</title>
        <authorList>
            <person name="Smith C.H."/>
        </authorList>
    </citation>
    <scope>NUCLEOTIDE SEQUENCE</scope>
    <source>
        <strain evidence="7">CHS0354</strain>
        <tissue evidence="7">Mantle</tissue>
    </source>
</reference>
<evidence type="ECO:0000313" key="8">
    <source>
        <dbReference type="Proteomes" id="UP001195483"/>
    </source>
</evidence>
<evidence type="ECO:0000259" key="6">
    <source>
        <dbReference type="SMART" id="SM00955"/>
    </source>
</evidence>
<dbReference type="Pfam" id="PF00773">
    <property type="entry name" value="RNB"/>
    <property type="match status" value="1"/>
</dbReference>
<dbReference type="InterPro" id="IPR050534">
    <property type="entry name" value="Coronavir_polyprotein_1ab"/>
</dbReference>
<comment type="similarity">
    <text evidence="1">Belongs to the DNA2/NAM7 helicase family.</text>
</comment>
<dbReference type="Pfam" id="PF13086">
    <property type="entry name" value="AAA_11"/>
    <property type="match status" value="1"/>
</dbReference>
<dbReference type="Pfam" id="PF25049">
    <property type="entry name" value="OB_HELZ2"/>
    <property type="match status" value="1"/>
</dbReference>
<keyword evidence="5" id="KW-0067">ATP-binding</keyword>
<gene>
    <name evidence="7" type="ORF">CHS0354_026454</name>
</gene>
<evidence type="ECO:0000256" key="3">
    <source>
        <dbReference type="ARBA" id="ARBA00022801"/>
    </source>
</evidence>
<dbReference type="InterPro" id="IPR056787">
    <property type="entry name" value="OB_HELZ2"/>
</dbReference>
<evidence type="ECO:0000313" key="7">
    <source>
        <dbReference type="EMBL" id="KAK3577500.1"/>
    </source>
</evidence>
<dbReference type="PANTHER" id="PTHR43788">
    <property type="entry name" value="DNA2/NAM7 HELICASE FAMILY MEMBER"/>
    <property type="match status" value="1"/>
</dbReference>
<dbReference type="InterPro" id="IPR041677">
    <property type="entry name" value="DNA2/NAM7_AAA_11"/>
</dbReference>
<evidence type="ECO:0000256" key="1">
    <source>
        <dbReference type="ARBA" id="ARBA00007913"/>
    </source>
</evidence>
<evidence type="ECO:0000256" key="2">
    <source>
        <dbReference type="ARBA" id="ARBA00022741"/>
    </source>
</evidence>
<dbReference type="GO" id="GO:0005524">
    <property type="term" value="F:ATP binding"/>
    <property type="evidence" value="ECO:0007669"/>
    <property type="project" value="UniProtKB-KW"/>
</dbReference>
<evidence type="ECO:0000256" key="4">
    <source>
        <dbReference type="ARBA" id="ARBA00022806"/>
    </source>
</evidence>
<proteinExistence type="inferred from homology"/>
<keyword evidence="2" id="KW-0547">Nucleotide-binding</keyword>
<dbReference type="InterPro" id="IPR001900">
    <property type="entry name" value="RNase_II/R"/>
</dbReference>
<keyword evidence="8" id="KW-1185">Reference proteome</keyword>
<dbReference type="SUPFAM" id="SSF50249">
    <property type="entry name" value="Nucleic acid-binding proteins"/>
    <property type="match status" value="2"/>
</dbReference>
<organism evidence="7 8">
    <name type="scientific">Potamilus streckersoni</name>
    <dbReference type="NCBI Taxonomy" id="2493646"/>
    <lineage>
        <taxon>Eukaryota</taxon>
        <taxon>Metazoa</taxon>
        <taxon>Spiralia</taxon>
        <taxon>Lophotrochozoa</taxon>
        <taxon>Mollusca</taxon>
        <taxon>Bivalvia</taxon>
        <taxon>Autobranchia</taxon>
        <taxon>Heteroconchia</taxon>
        <taxon>Palaeoheterodonta</taxon>
        <taxon>Unionida</taxon>
        <taxon>Unionoidea</taxon>
        <taxon>Unionidae</taxon>
        <taxon>Ambleminae</taxon>
        <taxon>Lampsilini</taxon>
        <taxon>Potamilus</taxon>
    </lineage>
</organism>
<dbReference type="FunFam" id="3.40.50.300:FF:001313">
    <property type="entry name" value="Helicase with zinc finger domain 2"/>
    <property type="match status" value="1"/>
</dbReference>
<dbReference type="InterPro" id="IPR012340">
    <property type="entry name" value="NA-bd_OB-fold"/>
</dbReference>
<keyword evidence="4" id="KW-0347">Helicase</keyword>
<dbReference type="GO" id="GO:0003723">
    <property type="term" value="F:RNA binding"/>
    <property type="evidence" value="ECO:0007669"/>
    <property type="project" value="InterPro"/>
</dbReference>
<name>A0AAE0VI21_9BIVA</name>
<dbReference type="SUPFAM" id="SSF52540">
    <property type="entry name" value="P-loop containing nucleoside triphosphate hydrolases"/>
    <property type="match status" value="1"/>
</dbReference>
<dbReference type="Pfam" id="PF13087">
    <property type="entry name" value="AAA_12"/>
    <property type="match status" value="1"/>
</dbReference>
<dbReference type="InterPro" id="IPR027417">
    <property type="entry name" value="P-loop_NTPase"/>
</dbReference>
<feature type="domain" description="RNB" evidence="6">
    <location>
        <begin position="310"/>
        <end position="668"/>
    </location>
</feature>
<dbReference type="EMBL" id="JAEAOA010001578">
    <property type="protein sequence ID" value="KAK3577500.1"/>
    <property type="molecule type" value="Genomic_DNA"/>
</dbReference>
<keyword evidence="3" id="KW-0378">Hydrolase</keyword>
<reference evidence="7" key="1">
    <citation type="journal article" date="2021" name="Genome Biol. Evol.">
        <title>A High-Quality Reference Genome for a Parasitic Bivalve with Doubly Uniparental Inheritance (Bivalvia: Unionida).</title>
        <authorList>
            <person name="Smith C.H."/>
        </authorList>
    </citation>
    <scope>NUCLEOTIDE SEQUENCE</scope>
    <source>
        <tissue evidence="7">Mantle</tissue>
    </source>
</reference>
<dbReference type="CDD" id="cd18808">
    <property type="entry name" value="SF1_C_Upf1"/>
    <property type="match status" value="1"/>
</dbReference>
<sequence length="1672" mass="192199">MENIASTDIDKDISYFEKSLQYHDSSTTNNSSDAILDYQMLTKGLDLNSDVFNPRALNNEHIYSEECTAEQIEEKQRDSPEKYILCTIYIESPNHAFCIPVEPRKDVNRIEVTGRSKAGRTFTGDEVVVEILNLGKENQTPEKRYGKVVRRVNCHHFKETRHPVFVCVLDNQVGNVMIPLCKSIPKIHIYDRHAKEESPHKNSKNVVDVYHYNRDEKKLVFEQLQFVPDENRDSFVFLVAFLTWNRHYQYPLGAVVQVLTSGSTNIDTSLRVLDAMYGVPNIYGKQTVEQVNHILSKSDRSQYCASEKDRVNYSHLHAFTVDPDNAKALDDALSIEINEDRDCVGIHVTDVTTVIKKNDPTDVDAQKRGNTFYPNIGKPRRLLPEPLSENAFSLLPNQKRNCLSVFFYFNKDGKMIGSQNMCRSIIQSRVQFSYIQVQKILEGKANKFDPTITTYVQRLFKIATVLRKNRLLNAMYAIKMKDSDTFEAHFLVEEFMILANKYVAEKLLVAYPKQVPLLCQNSPSNSEVENWYSEHEGIVDVLLSLQDRLLIEGKIPSFQKYINNQDDRVVHISDAFLSVLCTNYEIDIEKATKMMKIDELHPLQFIALHQWLSMQNKATYKCSSNVQNISVDAKCFNVNVCPYTHFTSPLRRYVDMVVHRMVHCMLQKKPCCYTQKDVEKICCNSNEQISKSEIYEEKCKALILAENLKTHPKLCTCIIMCVSDEGITLITCGLGEFQTFLLPFKLLDITTSPIISKDTNNEKNIVSVEWRKRLYDRHYSVQRLPYKDYTKQRQIDPHKELVFVSINDWATGLEKLVQNRPDELAQVLRGIANRVHNSYIPGRENIVNDVSTEDFRNGEAVAPYAFFSKTFSYGQIVTVQISADFQRGRLTPRPQIFEMTKNIHFCLHHTDDPVKWLYRYSKLPTNPTYTRVDDYKRRWISLELMEAAVSAVNEEGSYVINNLSVQFTKDLDGFRGRFKIPINFCRVRNIVLDRRDYVTDDDESGGRMKKPVVNKSRDWLCVRSKVATYANKNMDIDAHNYWYWIAHGEVASVETDIEETRSNGHSTSTTYATLKDGKEKTRQFVSVDFELHPDVSDIPTSSGGTHRLPCSVEMLIKSDVDRRTESCLQILDDASVLTKAIALGKMIPTLDPEHIRVSYLSAREVPFTSLYKNNQNQSEAIDKALSSAFSLIQGPPGTGKSYTAIKLIYLFSKINSQVKKKEQVLFCGPSNKSVDNIASWMRDNLKNDFPDIVRLYGRSIEALEYPIPGAVFTSSRSMRDLKAAQNLRAISIHHLIRKTDRPFAEEIAEFDRKFSNKDYIPHYEEVSKYRSLIRKATVEELQQHEIILCTTGVATSPKLLMGTNIYQLIIDEAGMCQEPQCMASIIANQPKQVVLIGDHKQLRPIIKCREAAKLGMNKSLFERYAEDLKLTNDERNVQFTFLNTQYRMHPRLCEFPSNEFYDKELETAVSVLEREDILPSLTLWPVSNVPHVFCHVEGREEMLTVSTEKGNEKSRSNNEEVKQVVKIFKHLVEVEKIDVKDVNVISQYNAQCHALRQEFIKKKYENFTVNTVVASQGGEWDYVIFSTVRSLPVHEIESTPSLGWCAEKLGFILDRHQINVALTRAKRGLIIVGNKNLLMCDRVWKKLVQQYEVFNCVVSSVDFPTRSLPTPM</sequence>
<dbReference type="Proteomes" id="UP001195483">
    <property type="component" value="Unassembled WGS sequence"/>
</dbReference>
<reference evidence="7" key="3">
    <citation type="submission" date="2023-05" db="EMBL/GenBank/DDBJ databases">
        <authorList>
            <person name="Smith C.H."/>
        </authorList>
    </citation>
    <scope>NUCLEOTIDE SEQUENCE</scope>
    <source>
        <strain evidence="7">CHS0354</strain>
        <tissue evidence="7">Mantle</tissue>
    </source>
</reference>
<accession>A0AAE0VI21</accession>